<evidence type="ECO:0000256" key="1">
    <source>
        <dbReference type="ARBA" id="ARBA00034923"/>
    </source>
</evidence>
<dbReference type="Pfam" id="PF13245">
    <property type="entry name" value="AAA_19"/>
    <property type="match status" value="1"/>
</dbReference>
<accession>A0A317PS96</accession>
<feature type="domain" description="NERD" evidence="2">
    <location>
        <begin position="15"/>
        <end position="122"/>
    </location>
</feature>
<dbReference type="GO" id="GO:0005524">
    <property type="term" value="F:ATP binding"/>
    <property type="evidence" value="ECO:0007669"/>
    <property type="project" value="InterPro"/>
</dbReference>
<dbReference type="GO" id="GO:0043138">
    <property type="term" value="F:3'-5' DNA helicase activity"/>
    <property type="evidence" value="ECO:0007669"/>
    <property type="project" value="TreeGrafter"/>
</dbReference>
<dbReference type="PANTHER" id="PTHR11070:SF2">
    <property type="entry name" value="ATP-DEPENDENT DNA HELICASE SRS2"/>
    <property type="match status" value="1"/>
</dbReference>
<dbReference type="RefSeq" id="WP_110030334.1">
    <property type="nucleotide sequence ID" value="NZ_QGTR01000001.1"/>
</dbReference>
<dbReference type="Pfam" id="PF08378">
    <property type="entry name" value="NERD"/>
    <property type="match status" value="1"/>
</dbReference>
<comment type="caution">
    <text evidence="4">The sequence shown here is derived from an EMBL/GenBank/DDBJ whole genome shotgun (WGS) entry which is preliminary data.</text>
</comment>
<dbReference type="SUPFAM" id="SSF52540">
    <property type="entry name" value="P-loop containing nucleoside triphosphate hydrolases"/>
    <property type="match status" value="1"/>
</dbReference>
<dbReference type="GO" id="GO:0000725">
    <property type="term" value="P:recombinational repair"/>
    <property type="evidence" value="ECO:0007669"/>
    <property type="project" value="TreeGrafter"/>
</dbReference>
<name>A0A317PS96_9HYPH</name>
<dbReference type="Proteomes" id="UP000246352">
    <property type="component" value="Unassembled WGS sequence"/>
</dbReference>
<dbReference type="PANTHER" id="PTHR11070">
    <property type="entry name" value="UVRD / RECB / PCRA DNA HELICASE FAMILY MEMBER"/>
    <property type="match status" value="1"/>
</dbReference>
<dbReference type="GO" id="GO:0003677">
    <property type="term" value="F:DNA binding"/>
    <property type="evidence" value="ECO:0007669"/>
    <property type="project" value="InterPro"/>
</dbReference>
<reference evidence="4 5" key="1">
    <citation type="submission" date="2018-05" db="EMBL/GenBank/DDBJ databases">
        <title>Genomic Encyclopedia of Type Strains, Phase IV (KMG-IV): sequencing the most valuable type-strain genomes for metagenomic binning, comparative biology and taxonomic classification.</title>
        <authorList>
            <person name="Goeker M."/>
        </authorList>
    </citation>
    <scope>NUCLEOTIDE SEQUENCE [LARGE SCALE GENOMIC DNA]</scope>
    <source>
        <strain evidence="4 5">DSM 16791</strain>
    </source>
</reference>
<evidence type="ECO:0000313" key="5">
    <source>
        <dbReference type="Proteomes" id="UP000246352"/>
    </source>
</evidence>
<keyword evidence="4" id="KW-0067">ATP-binding</keyword>
<dbReference type="OrthoDB" id="7066673at2"/>
<protein>
    <recommendedName>
        <fullName evidence="1">DNA 3'-5' helicase II</fullName>
    </recommendedName>
</protein>
<sequence>MAKCFPEPYDAVSESKAELLLYKALAEQLGPDYVILHSVAWISRPGGSGPREGETDILIAHPVRGLLALEVKGGRVSLDYRTRTWVSIDANGVAHDIKNPFDQARRGKFALLEKLKESPAWKKLGIGRFNIGYAVFVPNVGDGDRLRGPDAPAEMIGDRRDLSDLGAWVGQVLDYWSGQEGAGQQIGTRGVDALVALFARSVSTRPLLSARIADEEDVRFSLTIRQAAILDILRRQRRVVIAGGAGTGKTLIAREKAVRLASEGMRTLLLCYNRGLADHLREQCTTIGGLDVATFHQVCHRWIERVKAKNGRDLLSEARANLPRGDEFDHHMPMALANAVDTLGPIYDAIVVDEAQDFGDEFWLPVEMLLTRPDEAMLYVFLDENQDIYRRSAEIPVQGEPMVLDRNCRNTDAIHAAAYSHYRGAVVEPPQISGVEVNRLLASGIEKQAALIGTLVTKLVVEEGVAPHEIAILLCDPADRPARERALQTLPLPATVKLGRVEDFSRGGLTVDTVARFKGLERAVVILWAFDRCDVGKDRETLYVGMSRAKSLLYVVGSREACDHILAAQT</sequence>
<keyword evidence="4" id="KW-0378">Hydrolase</keyword>
<feature type="domain" description="UvrD-like helicase C-terminal" evidence="3">
    <location>
        <begin position="509"/>
        <end position="556"/>
    </location>
</feature>
<evidence type="ECO:0000313" key="4">
    <source>
        <dbReference type="EMBL" id="PWW03827.1"/>
    </source>
</evidence>
<dbReference type="InterPro" id="IPR027417">
    <property type="entry name" value="P-loop_NTPase"/>
</dbReference>
<dbReference type="AlphaFoldDB" id="A0A317PS96"/>
<dbReference type="EMBL" id="QGTR01000001">
    <property type="protein sequence ID" value="PWW03827.1"/>
    <property type="molecule type" value="Genomic_DNA"/>
</dbReference>
<dbReference type="InterPro" id="IPR011528">
    <property type="entry name" value="NERD"/>
</dbReference>
<evidence type="ECO:0000259" key="3">
    <source>
        <dbReference type="Pfam" id="PF13538"/>
    </source>
</evidence>
<keyword evidence="4" id="KW-0347">Helicase</keyword>
<keyword evidence="4" id="KW-0547">Nucleotide-binding</keyword>
<proteinExistence type="predicted"/>
<dbReference type="Pfam" id="PF13538">
    <property type="entry name" value="UvrD_C_2"/>
    <property type="match status" value="1"/>
</dbReference>
<organism evidence="4 5">
    <name type="scientific">Hoeflea marina</name>
    <dbReference type="NCBI Taxonomy" id="274592"/>
    <lineage>
        <taxon>Bacteria</taxon>
        <taxon>Pseudomonadati</taxon>
        <taxon>Pseudomonadota</taxon>
        <taxon>Alphaproteobacteria</taxon>
        <taxon>Hyphomicrobiales</taxon>
        <taxon>Rhizobiaceae</taxon>
        <taxon>Hoeflea</taxon>
    </lineage>
</organism>
<dbReference type="InterPro" id="IPR000212">
    <property type="entry name" value="DNA_helicase_UvrD/REP"/>
</dbReference>
<evidence type="ECO:0000259" key="2">
    <source>
        <dbReference type="Pfam" id="PF08378"/>
    </source>
</evidence>
<dbReference type="InterPro" id="IPR027785">
    <property type="entry name" value="UvrD-like_helicase_C"/>
</dbReference>
<dbReference type="Gene3D" id="3.40.50.300">
    <property type="entry name" value="P-loop containing nucleotide triphosphate hydrolases"/>
    <property type="match status" value="2"/>
</dbReference>
<gene>
    <name evidence="4" type="ORF">DFR52_101515</name>
</gene>
<keyword evidence="5" id="KW-1185">Reference proteome</keyword>